<gene>
    <name evidence="2" type="ORF">SIID45300_01647</name>
</gene>
<dbReference type="InterPro" id="IPR007296">
    <property type="entry name" value="DUF403"/>
</dbReference>
<protein>
    <recommendedName>
        <fullName evidence="1">DUF403 domain-containing protein</fullName>
    </recommendedName>
</protein>
<dbReference type="EMBL" id="BAAFGK010000004">
    <property type="protein sequence ID" value="GAB0057323.1"/>
    <property type="molecule type" value="Genomic_DNA"/>
</dbReference>
<reference evidence="2 3" key="2">
    <citation type="submission" date="2024-09" db="EMBL/GenBank/DDBJ databases">
        <title>Draft genome sequence of Candidatus Magnetaquicoccaceae bacterium FCR-1.</title>
        <authorList>
            <person name="Shimoshige H."/>
            <person name="Shimamura S."/>
            <person name="Taoka A."/>
            <person name="Kobayashi H."/>
            <person name="Maekawa T."/>
        </authorList>
    </citation>
    <scope>NUCLEOTIDE SEQUENCE [LARGE SCALE GENOMIC DNA]</scope>
    <source>
        <strain evidence="2 3">FCR-1</strain>
    </source>
</reference>
<keyword evidence="3" id="KW-1185">Reference proteome</keyword>
<dbReference type="Pfam" id="PF04168">
    <property type="entry name" value="Alpha-E"/>
    <property type="match status" value="1"/>
</dbReference>
<dbReference type="InterPro" id="IPR051680">
    <property type="entry name" value="ATP-dep_Glu-Cys_Ligase-2"/>
</dbReference>
<proteinExistence type="predicted"/>
<evidence type="ECO:0000313" key="3">
    <source>
        <dbReference type="Proteomes" id="UP001628193"/>
    </source>
</evidence>
<evidence type="ECO:0000313" key="2">
    <source>
        <dbReference type="EMBL" id="GAB0057323.1"/>
    </source>
</evidence>
<feature type="domain" description="DUF403" evidence="1">
    <location>
        <begin position="1"/>
        <end position="301"/>
    </location>
</feature>
<dbReference type="Proteomes" id="UP001628193">
    <property type="component" value="Unassembled WGS sequence"/>
</dbReference>
<name>A0ABQ0C8W2_9PROT</name>
<dbReference type="PANTHER" id="PTHR34595:SF7">
    <property type="entry name" value="SLL1039 PROTEIN"/>
    <property type="match status" value="1"/>
</dbReference>
<accession>A0ABQ0C8W2</accession>
<dbReference type="RefSeq" id="WP_420905021.1">
    <property type="nucleotide sequence ID" value="NZ_BAAFGK010000004.1"/>
</dbReference>
<comment type="caution">
    <text evidence="2">The sequence shown here is derived from an EMBL/GenBank/DDBJ whole genome shotgun (WGS) entry which is preliminary data.</text>
</comment>
<reference evidence="2 3" key="1">
    <citation type="submission" date="2024-05" db="EMBL/GenBank/DDBJ databases">
        <authorList>
            <consortium name="Candidatus Magnetaquicoccaceae bacterium FCR-1 genome sequencing consortium"/>
            <person name="Shimoshige H."/>
            <person name="Shimamura S."/>
            <person name="Taoka A."/>
            <person name="Kobayashi H."/>
            <person name="Maekawa T."/>
        </authorList>
    </citation>
    <scope>NUCLEOTIDE SEQUENCE [LARGE SCALE GENOMIC DNA]</scope>
    <source>
        <strain evidence="2 3">FCR-1</strain>
    </source>
</reference>
<evidence type="ECO:0000259" key="1">
    <source>
        <dbReference type="Pfam" id="PF04168"/>
    </source>
</evidence>
<organism evidence="2 3">
    <name type="scientific">Candidatus Magnetaquiglobus chichijimensis</name>
    <dbReference type="NCBI Taxonomy" id="3141448"/>
    <lineage>
        <taxon>Bacteria</taxon>
        <taxon>Pseudomonadati</taxon>
        <taxon>Pseudomonadota</taxon>
        <taxon>Magnetococcia</taxon>
        <taxon>Magnetococcales</taxon>
        <taxon>Candidatus Magnetaquicoccaceae</taxon>
        <taxon>Candidatus Magnetaquiglobus</taxon>
    </lineage>
</organism>
<sequence>MLSRVAENIYWMARYLERAENTARLVSVTGTLLLDQPSVGRTQGWNRLVTITGGHDAFAASGAPPGEEGVTRFLLSDTNNPSSLFSSVDSARENLRTMRDIFPVKMWEWLNDMTLFLKEQGAYGVEAAHRHDFLNEVIGRCQTLVGILMGTLSRGPAFDFFSMGQHMERADMCTRILDVDVTAVKFHDGMDLLWLNLLRSVSGEAMYRRYINPRVTGVDVVTFLLRDRRFPRAFAYCLREVERCLDTLDHNALAIQLLKRMEREVDTQEVAALIESGPGAFMDALQQELQKLHEIMDAIYF</sequence>
<dbReference type="PANTHER" id="PTHR34595">
    <property type="entry name" value="BLR5612 PROTEIN"/>
    <property type="match status" value="1"/>
</dbReference>